<evidence type="ECO:0000256" key="6">
    <source>
        <dbReference type="ARBA" id="ARBA00023004"/>
    </source>
</evidence>
<keyword evidence="12" id="KW-1185">Reference proteome</keyword>
<keyword evidence="9" id="KW-0326">Glycosidase</keyword>
<dbReference type="GO" id="GO:0006284">
    <property type="term" value="P:base-excision repair"/>
    <property type="evidence" value="ECO:0007669"/>
    <property type="project" value="InterPro"/>
</dbReference>
<keyword evidence="8" id="KW-0234">DNA repair</keyword>
<evidence type="ECO:0000256" key="9">
    <source>
        <dbReference type="ARBA" id="ARBA00023295"/>
    </source>
</evidence>
<evidence type="ECO:0000256" key="4">
    <source>
        <dbReference type="ARBA" id="ARBA00022763"/>
    </source>
</evidence>
<evidence type="ECO:0000256" key="7">
    <source>
        <dbReference type="ARBA" id="ARBA00023014"/>
    </source>
</evidence>
<evidence type="ECO:0000256" key="5">
    <source>
        <dbReference type="ARBA" id="ARBA00022801"/>
    </source>
</evidence>
<reference evidence="11 12" key="1">
    <citation type="submission" date="2017-04" db="EMBL/GenBank/DDBJ databases">
        <authorList>
            <person name="Afonso C.L."/>
            <person name="Miller P.J."/>
            <person name="Scott M.A."/>
            <person name="Spackman E."/>
            <person name="Goraichik I."/>
            <person name="Dimitrov K.M."/>
            <person name="Suarez D.L."/>
            <person name="Swayne D.E."/>
        </authorList>
    </citation>
    <scope>NUCLEOTIDE SEQUENCE [LARGE SCALE GENOMIC DNA]</scope>
    <source>
        <strain evidence="11 12">ToBE</strain>
    </source>
</reference>
<name>A0A1W1VS89_9FIRM</name>
<keyword evidence="4" id="KW-0227">DNA damage</keyword>
<keyword evidence="7" id="KW-0411">Iron-sulfur</keyword>
<dbReference type="SMART" id="SM00478">
    <property type="entry name" value="ENDO3c"/>
    <property type="match status" value="1"/>
</dbReference>
<keyword evidence="6" id="KW-0408">Iron</keyword>
<dbReference type="SUPFAM" id="SSF48150">
    <property type="entry name" value="DNA-glycosylase"/>
    <property type="match status" value="1"/>
</dbReference>
<keyword evidence="5" id="KW-0378">Hydrolase</keyword>
<dbReference type="GO" id="GO:0034039">
    <property type="term" value="F:8-oxo-7,8-dihydroguanine DNA N-glycosylase activity"/>
    <property type="evidence" value="ECO:0007669"/>
    <property type="project" value="TreeGrafter"/>
</dbReference>
<dbReference type="GO" id="GO:0000701">
    <property type="term" value="F:purine-specific mismatch base pair DNA N-glycosylase activity"/>
    <property type="evidence" value="ECO:0007669"/>
    <property type="project" value="TreeGrafter"/>
</dbReference>
<dbReference type="Gene3D" id="1.10.340.30">
    <property type="entry name" value="Hypothetical protein, domain 2"/>
    <property type="match status" value="1"/>
</dbReference>
<dbReference type="GO" id="GO:0051536">
    <property type="term" value="F:iron-sulfur cluster binding"/>
    <property type="evidence" value="ECO:0007669"/>
    <property type="project" value="UniProtKB-KW"/>
</dbReference>
<dbReference type="OrthoDB" id="1722287at2"/>
<evidence type="ECO:0000313" key="12">
    <source>
        <dbReference type="Proteomes" id="UP000192569"/>
    </source>
</evidence>
<dbReference type="GO" id="GO:0046872">
    <property type="term" value="F:metal ion binding"/>
    <property type="evidence" value="ECO:0007669"/>
    <property type="project" value="UniProtKB-KW"/>
</dbReference>
<dbReference type="InterPro" id="IPR003265">
    <property type="entry name" value="HhH-GPD_domain"/>
</dbReference>
<gene>
    <name evidence="11" type="ORF">SAMN00808754_1364</name>
</gene>
<dbReference type="Gene3D" id="1.10.1670.10">
    <property type="entry name" value="Helix-hairpin-Helix base-excision DNA repair enzymes (C-terminal)"/>
    <property type="match status" value="1"/>
</dbReference>
<dbReference type="AlphaFoldDB" id="A0A1W1VS89"/>
<protein>
    <submittedName>
        <fullName evidence="11">A/G-specific DNA-adenine glycosylase</fullName>
    </submittedName>
</protein>
<evidence type="ECO:0000313" key="11">
    <source>
        <dbReference type="EMBL" id="SMB95961.1"/>
    </source>
</evidence>
<dbReference type="PANTHER" id="PTHR42944">
    <property type="entry name" value="ADENINE DNA GLYCOSYLASE"/>
    <property type="match status" value="1"/>
</dbReference>
<evidence type="ECO:0000256" key="2">
    <source>
        <dbReference type="ARBA" id="ARBA00008343"/>
    </source>
</evidence>
<accession>A0A1W1VS89</accession>
<dbReference type="RefSeq" id="WP_084664988.1">
    <property type="nucleotide sequence ID" value="NZ_LT838272.1"/>
</dbReference>
<dbReference type="GO" id="GO:0035485">
    <property type="term" value="F:adenine/guanine mispair binding"/>
    <property type="evidence" value="ECO:0007669"/>
    <property type="project" value="TreeGrafter"/>
</dbReference>
<evidence type="ECO:0000256" key="1">
    <source>
        <dbReference type="ARBA" id="ARBA00001966"/>
    </source>
</evidence>
<dbReference type="GO" id="GO:0006298">
    <property type="term" value="P:mismatch repair"/>
    <property type="evidence" value="ECO:0007669"/>
    <property type="project" value="TreeGrafter"/>
</dbReference>
<dbReference type="PANTHER" id="PTHR42944:SF1">
    <property type="entry name" value="ADENINE DNA GLYCOSYLASE"/>
    <property type="match status" value="1"/>
</dbReference>
<dbReference type="STRING" id="698762.SAMN00808754_1364"/>
<dbReference type="InterPro" id="IPR023170">
    <property type="entry name" value="HhH_base_excis_C"/>
</dbReference>
<feature type="domain" description="HhH-GPD" evidence="10">
    <location>
        <begin position="39"/>
        <end position="190"/>
    </location>
</feature>
<proteinExistence type="inferred from homology"/>
<comment type="similarity">
    <text evidence="2">Belongs to the Nth/MutY family.</text>
</comment>
<evidence type="ECO:0000256" key="8">
    <source>
        <dbReference type="ARBA" id="ARBA00023204"/>
    </source>
</evidence>
<dbReference type="InterPro" id="IPR044298">
    <property type="entry name" value="MIG/MutY"/>
</dbReference>
<dbReference type="EMBL" id="LT838272">
    <property type="protein sequence ID" value="SMB95961.1"/>
    <property type="molecule type" value="Genomic_DNA"/>
</dbReference>
<dbReference type="InterPro" id="IPR011257">
    <property type="entry name" value="DNA_glycosylase"/>
</dbReference>
<dbReference type="GO" id="GO:0032357">
    <property type="term" value="F:oxidized purine DNA binding"/>
    <property type="evidence" value="ECO:0007669"/>
    <property type="project" value="TreeGrafter"/>
</dbReference>
<keyword evidence="3" id="KW-0479">Metal-binding</keyword>
<evidence type="ECO:0000259" key="10">
    <source>
        <dbReference type="SMART" id="SM00478"/>
    </source>
</evidence>
<dbReference type="CDD" id="cd00056">
    <property type="entry name" value="ENDO3c"/>
    <property type="match status" value="1"/>
</dbReference>
<sequence length="302" mass="33607">MTEVEFQYLVIRWFESNGRAFPWRRGGIEPAVGLLTELLLRKTTAEQVSKAYTEIIAYVKEFLSSGQNREELYRALKPLGLQHQRMVAIDEIAKYLRTNYSGKLPQDLGQLLEIPHIGPYIANATRCFYLGQPAPIVDANIARLLGRFFGVPGNTSNPVRTRAYWLIASALLPKQCVKEYNWGLLDLGALMCTPQQPDCVACPLNAGCSYAGHSSVWQGLSAMQRLELCKLQWDLAQVPLRLAELVGLGSVPKAKSILGLIAKYTRAPITSGAISELDMRRFSVQHYCGASLEGKIAWVYGD</sequence>
<organism evidence="11 12">
    <name type="scientific">Thermanaeromonas toyohensis ToBE</name>
    <dbReference type="NCBI Taxonomy" id="698762"/>
    <lineage>
        <taxon>Bacteria</taxon>
        <taxon>Bacillati</taxon>
        <taxon>Bacillota</taxon>
        <taxon>Clostridia</taxon>
        <taxon>Neomoorellales</taxon>
        <taxon>Neomoorellaceae</taxon>
        <taxon>Thermanaeromonas</taxon>
    </lineage>
</organism>
<comment type="cofactor">
    <cofactor evidence="1">
        <name>[4Fe-4S] cluster</name>
        <dbReference type="ChEBI" id="CHEBI:49883"/>
    </cofactor>
</comment>
<evidence type="ECO:0000256" key="3">
    <source>
        <dbReference type="ARBA" id="ARBA00022723"/>
    </source>
</evidence>
<dbReference type="Pfam" id="PF00730">
    <property type="entry name" value="HhH-GPD"/>
    <property type="match status" value="1"/>
</dbReference>
<dbReference type="Proteomes" id="UP000192569">
    <property type="component" value="Chromosome I"/>
</dbReference>